<evidence type="ECO:0000313" key="2">
    <source>
        <dbReference type="EMBL" id="EMF14742.1"/>
    </source>
</evidence>
<dbReference type="eggNOG" id="ENOG502SCA2">
    <property type="taxonomic scope" value="Eukaryota"/>
</dbReference>
<dbReference type="OMA" id="MSAEYKG"/>
<keyword evidence="3" id="KW-1185">Reference proteome</keyword>
<organism evidence="2 3">
    <name type="scientific">Sphaerulina musiva (strain SO2202)</name>
    <name type="common">Poplar stem canker fungus</name>
    <name type="synonym">Septoria musiva</name>
    <dbReference type="NCBI Taxonomy" id="692275"/>
    <lineage>
        <taxon>Eukaryota</taxon>
        <taxon>Fungi</taxon>
        <taxon>Dikarya</taxon>
        <taxon>Ascomycota</taxon>
        <taxon>Pezizomycotina</taxon>
        <taxon>Dothideomycetes</taxon>
        <taxon>Dothideomycetidae</taxon>
        <taxon>Mycosphaerellales</taxon>
        <taxon>Mycosphaerellaceae</taxon>
        <taxon>Sphaerulina</taxon>
    </lineage>
</organism>
<feature type="compositionally biased region" description="Basic and acidic residues" evidence="1">
    <location>
        <begin position="82"/>
        <end position="96"/>
    </location>
</feature>
<proteinExistence type="predicted"/>
<dbReference type="HOGENOM" id="CLU_154736_0_0_1"/>
<accession>M3B4L3</accession>
<evidence type="ECO:0000313" key="3">
    <source>
        <dbReference type="Proteomes" id="UP000016931"/>
    </source>
</evidence>
<dbReference type="RefSeq" id="XP_016762863.1">
    <property type="nucleotide sequence ID" value="XM_016901213.1"/>
</dbReference>
<dbReference type="STRING" id="692275.M3B4L3"/>
<sequence>MSAQQDPLEIAKQAERDLNTQEAKGNTKRAGDEVDASGIDESATTKFPGSTVKVGGQGAGNNREIPLEEGGSISKETGQPTKAKDFEGVGGPEDKAAIAADTRGGDDDITGNVRQGGETRRP</sequence>
<reference evidence="2 3" key="1">
    <citation type="journal article" date="2012" name="PLoS Pathog.">
        <title>Diverse lifestyles and strategies of plant pathogenesis encoded in the genomes of eighteen Dothideomycetes fungi.</title>
        <authorList>
            <person name="Ohm R.A."/>
            <person name="Feau N."/>
            <person name="Henrissat B."/>
            <person name="Schoch C.L."/>
            <person name="Horwitz B.A."/>
            <person name="Barry K.W."/>
            <person name="Condon B.J."/>
            <person name="Copeland A.C."/>
            <person name="Dhillon B."/>
            <person name="Glaser F."/>
            <person name="Hesse C.N."/>
            <person name="Kosti I."/>
            <person name="LaButti K."/>
            <person name="Lindquist E.A."/>
            <person name="Lucas S."/>
            <person name="Salamov A.A."/>
            <person name="Bradshaw R.E."/>
            <person name="Ciuffetti L."/>
            <person name="Hamelin R.C."/>
            <person name="Kema G.H.J."/>
            <person name="Lawrence C."/>
            <person name="Scott J.A."/>
            <person name="Spatafora J.W."/>
            <person name="Turgeon B.G."/>
            <person name="de Wit P.J.G.M."/>
            <person name="Zhong S."/>
            <person name="Goodwin S.B."/>
            <person name="Grigoriev I.V."/>
        </authorList>
    </citation>
    <scope>NUCLEOTIDE SEQUENCE [LARGE SCALE GENOMIC DNA]</scope>
    <source>
        <strain evidence="2 3">SO2202</strain>
    </source>
</reference>
<evidence type="ECO:0000256" key="1">
    <source>
        <dbReference type="SAM" id="MobiDB-lite"/>
    </source>
</evidence>
<protein>
    <submittedName>
        <fullName evidence="2">Uncharacterized protein</fullName>
    </submittedName>
</protein>
<dbReference type="GeneID" id="27898350"/>
<gene>
    <name evidence="2" type="ORF">SEPMUDRAFT_116004</name>
</gene>
<feature type="region of interest" description="Disordered" evidence="1">
    <location>
        <begin position="1"/>
        <end position="122"/>
    </location>
</feature>
<dbReference type="OrthoDB" id="3359339at2759"/>
<dbReference type="AlphaFoldDB" id="M3B4L3"/>
<dbReference type="EMBL" id="KB456262">
    <property type="protein sequence ID" value="EMF14742.1"/>
    <property type="molecule type" value="Genomic_DNA"/>
</dbReference>
<dbReference type="Proteomes" id="UP000016931">
    <property type="component" value="Unassembled WGS sequence"/>
</dbReference>
<name>M3B4L3_SPHMS</name>